<organism evidence="1 2">
    <name type="scientific">Staurois parvus</name>
    <dbReference type="NCBI Taxonomy" id="386267"/>
    <lineage>
        <taxon>Eukaryota</taxon>
        <taxon>Metazoa</taxon>
        <taxon>Chordata</taxon>
        <taxon>Craniata</taxon>
        <taxon>Vertebrata</taxon>
        <taxon>Euteleostomi</taxon>
        <taxon>Amphibia</taxon>
        <taxon>Batrachia</taxon>
        <taxon>Anura</taxon>
        <taxon>Neobatrachia</taxon>
        <taxon>Ranoidea</taxon>
        <taxon>Ranidae</taxon>
        <taxon>Staurois</taxon>
    </lineage>
</organism>
<proteinExistence type="predicted"/>
<evidence type="ECO:0000313" key="1">
    <source>
        <dbReference type="EMBL" id="CAI9541723.1"/>
    </source>
</evidence>
<accession>A0ABN9B1Z9</accession>
<comment type="caution">
    <text evidence="1">The sequence shown here is derived from an EMBL/GenBank/DDBJ whole genome shotgun (WGS) entry which is preliminary data.</text>
</comment>
<feature type="non-terminal residue" evidence="1">
    <location>
        <position position="47"/>
    </location>
</feature>
<sequence>MAVLCTAIRSSVHVRNRPVVPLAAHSARADREENCFVYKQFSSPSEM</sequence>
<gene>
    <name evidence="1" type="ORF">SPARVUS_LOCUS1974055</name>
</gene>
<name>A0ABN9B1Z9_9NEOB</name>
<evidence type="ECO:0000313" key="2">
    <source>
        <dbReference type="Proteomes" id="UP001162483"/>
    </source>
</evidence>
<keyword evidence="2" id="KW-1185">Reference proteome</keyword>
<dbReference type="EMBL" id="CATNWA010001998">
    <property type="protein sequence ID" value="CAI9541723.1"/>
    <property type="molecule type" value="Genomic_DNA"/>
</dbReference>
<protein>
    <submittedName>
        <fullName evidence="1">Uncharacterized protein</fullName>
    </submittedName>
</protein>
<reference evidence="1" key="1">
    <citation type="submission" date="2023-05" db="EMBL/GenBank/DDBJ databases">
        <authorList>
            <person name="Stuckert A."/>
        </authorList>
    </citation>
    <scope>NUCLEOTIDE SEQUENCE</scope>
</reference>
<dbReference type="Proteomes" id="UP001162483">
    <property type="component" value="Unassembled WGS sequence"/>
</dbReference>